<evidence type="ECO:0000256" key="2">
    <source>
        <dbReference type="ARBA" id="ARBA00023012"/>
    </source>
</evidence>
<dbReference type="PANTHER" id="PTHR44591:SF14">
    <property type="entry name" value="PROTEIN PILG"/>
    <property type="match status" value="1"/>
</dbReference>
<evidence type="ECO:0000313" key="5">
    <source>
        <dbReference type="EMBL" id="TVP39169.1"/>
    </source>
</evidence>
<dbReference type="GO" id="GO:0009190">
    <property type="term" value="P:cyclic nucleotide biosynthetic process"/>
    <property type="evidence" value="ECO:0007669"/>
    <property type="project" value="InterPro"/>
</dbReference>
<keyword evidence="6" id="KW-1185">Reference proteome</keyword>
<protein>
    <recommendedName>
        <fullName evidence="7">Response regulator</fullName>
    </recommendedName>
</protein>
<organism evidence="5 6">
    <name type="scientific">Candidatus Nitrosocosmicus arcticus</name>
    <dbReference type="NCBI Taxonomy" id="2035267"/>
    <lineage>
        <taxon>Archaea</taxon>
        <taxon>Nitrososphaerota</taxon>
        <taxon>Nitrososphaeria</taxon>
        <taxon>Nitrososphaerales</taxon>
        <taxon>Nitrososphaeraceae</taxon>
        <taxon>Candidatus Nitrosocosmicus</taxon>
    </lineage>
</organism>
<feature type="domain" description="Guanylate cyclase" evidence="4">
    <location>
        <begin position="43"/>
        <end position="176"/>
    </location>
</feature>
<dbReference type="InterPro" id="IPR050595">
    <property type="entry name" value="Bact_response_regulator"/>
</dbReference>
<dbReference type="InterPro" id="IPR011006">
    <property type="entry name" value="CheY-like_superfamily"/>
</dbReference>
<dbReference type="InterPro" id="IPR001054">
    <property type="entry name" value="A/G_cyclase"/>
</dbReference>
<evidence type="ECO:0000259" key="4">
    <source>
        <dbReference type="PROSITE" id="PS50125"/>
    </source>
</evidence>
<dbReference type="PROSITE" id="PS50110">
    <property type="entry name" value="RESPONSE_REGULATORY"/>
    <property type="match status" value="1"/>
</dbReference>
<proteinExistence type="predicted"/>
<dbReference type="Pfam" id="PF00211">
    <property type="entry name" value="Guanylate_cyc"/>
    <property type="match status" value="1"/>
</dbReference>
<dbReference type="Gene3D" id="3.40.50.2300">
    <property type="match status" value="1"/>
</dbReference>
<dbReference type="SMART" id="SM00448">
    <property type="entry name" value="REC"/>
    <property type="match status" value="1"/>
</dbReference>
<dbReference type="InterPro" id="IPR029787">
    <property type="entry name" value="Nucleotide_cyclase"/>
</dbReference>
<dbReference type="SUPFAM" id="SSF52172">
    <property type="entry name" value="CheY-like"/>
    <property type="match status" value="1"/>
</dbReference>
<dbReference type="SUPFAM" id="SSF55073">
    <property type="entry name" value="Nucleotide cyclase"/>
    <property type="match status" value="1"/>
</dbReference>
<comment type="caution">
    <text evidence="5">The sequence shown here is derived from an EMBL/GenBank/DDBJ whole genome shotgun (WGS) entry which is preliminary data.</text>
</comment>
<name>A0A557SRF1_9ARCH</name>
<feature type="domain" description="Response regulatory" evidence="3">
    <location>
        <begin position="267"/>
        <end position="385"/>
    </location>
</feature>
<gene>
    <name evidence="5" type="ORF">NARC_190005</name>
</gene>
<dbReference type="RefSeq" id="WP_144734418.1">
    <property type="nucleotide sequence ID" value="NZ_ML675593.1"/>
</dbReference>
<reference evidence="5 6" key="1">
    <citation type="journal article" date="2019" name="Front. Microbiol.">
        <title>Ammonia Oxidation by the Arctic Terrestrial Thaumarchaeote Candidatus Nitrosocosmicus arcticus Is Stimulated by Increasing Temperatures.</title>
        <authorList>
            <person name="Alves R.J.E."/>
            <person name="Kerou M."/>
            <person name="Zappe A."/>
            <person name="Bittner R."/>
            <person name="Abby S.S."/>
            <person name="Schmidt H.A."/>
            <person name="Pfeifer K."/>
            <person name="Schleper C."/>
        </authorList>
    </citation>
    <scope>NUCLEOTIDE SEQUENCE [LARGE SCALE GENOMIC DNA]</scope>
    <source>
        <strain evidence="5 6">Kfb</strain>
    </source>
</reference>
<dbReference type="OrthoDB" id="2830at2157"/>
<evidence type="ECO:0000259" key="3">
    <source>
        <dbReference type="PROSITE" id="PS50110"/>
    </source>
</evidence>
<keyword evidence="1" id="KW-0597">Phosphoprotein</keyword>
<dbReference type="InterPro" id="IPR001789">
    <property type="entry name" value="Sig_transdc_resp-reg_receiver"/>
</dbReference>
<dbReference type="Pfam" id="PF00072">
    <property type="entry name" value="Response_reg"/>
    <property type="match status" value="1"/>
</dbReference>
<dbReference type="Proteomes" id="UP000315289">
    <property type="component" value="Unassembled WGS sequence"/>
</dbReference>
<evidence type="ECO:0008006" key="7">
    <source>
        <dbReference type="Google" id="ProtNLM"/>
    </source>
</evidence>
<accession>A0A557SRF1</accession>
<keyword evidence="2" id="KW-0902">Two-component regulatory system</keyword>
<dbReference type="Gene3D" id="3.30.70.1230">
    <property type="entry name" value="Nucleotide cyclase"/>
    <property type="match status" value="1"/>
</dbReference>
<dbReference type="CDD" id="cd00156">
    <property type="entry name" value="REC"/>
    <property type="match status" value="1"/>
</dbReference>
<evidence type="ECO:0000313" key="6">
    <source>
        <dbReference type="Proteomes" id="UP000315289"/>
    </source>
</evidence>
<dbReference type="AlphaFoldDB" id="A0A557SRF1"/>
<dbReference type="GO" id="GO:0000160">
    <property type="term" value="P:phosphorelay signal transduction system"/>
    <property type="evidence" value="ECO:0007669"/>
    <property type="project" value="UniProtKB-KW"/>
</dbReference>
<dbReference type="PROSITE" id="PS50125">
    <property type="entry name" value="GUANYLATE_CYCLASE_2"/>
    <property type="match status" value="1"/>
</dbReference>
<dbReference type="PANTHER" id="PTHR44591">
    <property type="entry name" value="STRESS RESPONSE REGULATOR PROTEIN 1"/>
    <property type="match status" value="1"/>
</dbReference>
<evidence type="ECO:0000256" key="1">
    <source>
        <dbReference type="ARBA" id="ARBA00022553"/>
    </source>
</evidence>
<dbReference type="EMBL" id="VOAH01000019">
    <property type="protein sequence ID" value="TVP39169.1"/>
    <property type="molecule type" value="Genomic_DNA"/>
</dbReference>
<sequence>MEVLSFNRTDYDKDACNYVRSRPDNLTNDNDQIKFINYTQQYCIGIIDIVNSTNETSKISSPPKLRKYYSLFLNTMSSVINNYNGKVIKNIGDSLFFYFPKTCDETNEPAFHEVFECGMRMLSSSSILDSQLCENDLQPINYRICMDYGEVEIAMSDNSNEVDLFGSVINECSKMNNFVSSKELWIGEKLYYRASKSQFINDYAINKVNLQNNGFNNIKSVKNFDCLYSVSILDEIQRNKTILDYRETQNTINKNNLARSKDNTSINILVIDDEEDILYTFTTLLNREGYKVKAFSNSIEAFTHFTEKSPYFYDLILMDIRMPGINGIQLYHKLRAINPYAKILLISALDVVHELIESIPGINMKEIIRKPIEPEDFILKIKSTIND</sequence>